<accession>A0ABR2QH64</accession>
<proteinExistence type="predicted"/>
<keyword evidence="2" id="KW-1185">Reference proteome</keyword>
<evidence type="ECO:0000313" key="1">
    <source>
        <dbReference type="EMBL" id="KAK9000032.1"/>
    </source>
</evidence>
<evidence type="ECO:0000313" key="2">
    <source>
        <dbReference type="Proteomes" id="UP001396334"/>
    </source>
</evidence>
<protein>
    <submittedName>
        <fullName evidence="1">Uncharacterized protein</fullName>
    </submittedName>
</protein>
<gene>
    <name evidence="1" type="ORF">V6N11_082168</name>
</gene>
<reference evidence="1 2" key="1">
    <citation type="journal article" date="2024" name="G3 (Bethesda)">
        <title>Genome assembly of Hibiscus sabdariffa L. provides insights into metabolisms of medicinal natural products.</title>
        <authorList>
            <person name="Kim T."/>
        </authorList>
    </citation>
    <scope>NUCLEOTIDE SEQUENCE [LARGE SCALE GENOMIC DNA]</scope>
    <source>
        <strain evidence="1">TK-2024</strain>
        <tissue evidence="1">Old leaves</tissue>
    </source>
</reference>
<dbReference type="EMBL" id="JBBPBN010000038">
    <property type="protein sequence ID" value="KAK9000032.1"/>
    <property type="molecule type" value="Genomic_DNA"/>
</dbReference>
<sequence length="107" mass="11800">MIHNVNTMTIHSQSLIQNSNSKIPKGQRPLLASVHLSCTGPPLQPEPPALHAVTSHSLTVARFSRLLLLQPPVPPLLEMYDLTSEQPMIIIDKTNEVADVTYEEPCP</sequence>
<dbReference type="Proteomes" id="UP001396334">
    <property type="component" value="Unassembled WGS sequence"/>
</dbReference>
<name>A0ABR2QH64_9ROSI</name>
<organism evidence="1 2">
    <name type="scientific">Hibiscus sabdariffa</name>
    <name type="common">roselle</name>
    <dbReference type="NCBI Taxonomy" id="183260"/>
    <lineage>
        <taxon>Eukaryota</taxon>
        <taxon>Viridiplantae</taxon>
        <taxon>Streptophyta</taxon>
        <taxon>Embryophyta</taxon>
        <taxon>Tracheophyta</taxon>
        <taxon>Spermatophyta</taxon>
        <taxon>Magnoliopsida</taxon>
        <taxon>eudicotyledons</taxon>
        <taxon>Gunneridae</taxon>
        <taxon>Pentapetalae</taxon>
        <taxon>rosids</taxon>
        <taxon>malvids</taxon>
        <taxon>Malvales</taxon>
        <taxon>Malvaceae</taxon>
        <taxon>Malvoideae</taxon>
        <taxon>Hibiscus</taxon>
    </lineage>
</organism>
<comment type="caution">
    <text evidence="1">The sequence shown here is derived from an EMBL/GenBank/DDBJ whole genome shotgun (WGS) entry which is preliminary data.</text>
</comment>